<sequence length="1766" mass="192532">MNYQQQFLNMDSSNGQGDPGLSSMAQQNQPRFRPPFPGQPGMNPQQLAMLQQMSQAAQAQAGQPSQGQGRPSLTSQQIQMAMASMQAQAQAQGFNMANMNPQALIQAMRNQQLNQNQQQGMQTGSQVGQGQGGQAQLGQQNQQQGQQPQAQNLTGSYQPGQPHPNPAQLAFQQQRIAQLMQAQGMQARPGGPGSPIRPPQQFPQQQQPQQRAGSMPPPPVPGQQPQQQQQQNSPFPPQQPNLQPTPQPMQLSLSPAQQQMLTQQRQTLLSNPQFQSMPPQQQHIILQQQQNQYLRMIAMQQAANQQQGGQHPLQGQTQPSSQQTQQHSSQGRPGSSQGVSQSPVIHRQPTPQLGGTSQQSPLSSLPQHMAPPRPGSAASQRPVTPQTGPIGPGSPVIRTPPAGGMFQQPPQHMSHSGNAPSPTLSTHSHHSQHHTPQQGATMASPMLPRMDGGGTPQSGQGQGSGMNGEPQGFPLQQGQPGQQGSVQDPNNIGTPYRSFRLPGQLDARAFPTLPTNYTPEQQQQVASALTLMSRAVQGQGQGQGQNQNQNQGPEGQQQGQGQLPQPPQMQPAVRPGPGSVQAPGAPGPNSNMPRPPPAPLDIDTSDFPFDPRILQYLPYVGDARWRTQVQAQNPGLFAAVQHAAGMWQTIRPEVMQRMQSAFVAMKNAALRGTQQGAPIQSGQPGQQGQQPSLGQQQGLVQAQQQQQQQQQLQQQQLQQQQLQQQQKLQQQQQLQLQQQQLQQQQQQQQQQQRQQQPQPQQQQQPAQTSAAQLGPAQLAQQAWTQQQAAQAQAQMGAHAQAQAQAQARMQAQESPVPGSNISPPIRPPSTPHVVPAPSSPIGRRPSSSSMKDIKRDRTPSGSGSVGQTSMPPPNFIPSHNGKPPSALGGSLEQVVTATPPSAGVGSTSIPAAAATSTPTAPAHVPTPMSATTPASIRQSLSGPSLPIKEWATALHLDIPVTKISPLPVNIIDEAIDPTFDGKLPPLSEKEKVNIRKWLDNDVAFVAQKKERQPRVLGKMKRWAEEDDRGTEWWMLRKGEKRVMPQTKLRVLWPSDKERMRAQRTHKGRRQVKFSQSDLKKMAEVEDHIVPVRLELEHEGQKLKDTFMWNCSDTVVTPELFAHILCDDFAVPHQHFASRIVAAIEERVREYKDQVLPLLESRSKGDCQGKLDPDGDDEARAMCEVFRKAREGSGIDDEIKTDPGEEDGADHIRIVTFDDQVNGVDLDDERPWTVEEAMTLVPKELPQDLRILIKVDIIIGTQNLTDSFEWDLHSSVTPEEFAASYVTELGLSMEFATAIAHDIREQIIIYQRSLFLVGHTDSSSVILDDEVRGAFLPPVTTTLRKEDIAMASYTPIFSELGPDQLALLESQREKEMKRKKRAGRARRGIVLPEREPIKTQRTLLNNLGPNGAPILFQTDNVPVRDSAPASRRRGAALAAEANINLLAQDLPIPASGSPAPHLPHMSARGKRLGRPPKNRAISPVSIREEPLANGGTPITGDIKDRRGYLDESVDEQSINGALTASGRKKAGHHNRIPDSPSEPSTPLPGKVETLPSLIHLESQTDQTSILTKRKSNNDVDERPLKSAKPDEVGAPFAISKFPSDNKIQKKKRRSSDSSGSDSDSDSGSDSGSDDSDSTFGGRKDRKKAAVGRTETPAARSSVVPAGTPGLAMTSSPGSGRKAIEVPMWIQRALSNMRAKYARDSFLVIQKPRPADQPDAPPEWRAKCNDCPGRIYALGPGETLNNFEVHLKNKGHIGNRLAREGKTQ</sequence>
<evidence type="ECO:0000313" key="8">
    <source>
        <dbReference type="EMBL" id="KIR69021.1"/>
    </source>
</evidence>
<feature type="compositionally biased region" description="Low complexity" evidence="7">
    <location>
        <begin position="223"/>
        <end position="233"/>
    </location>
</feature>
<keyword evidence="5" id="KW-0539">Nucleus</keyword>
<feature type="compositionally biased region" description="Low complexity" evidence="7">
    <location>
        <begin position="835"/>
        <end position="849"/>
    </location>
</feature>
<dbReference type="PANTHER" id="PTHR10019">
    <property type="entry name" value="SNF5"/>
    <property type="match status" value="1"/>
</dbReference>
<feature type="compositionally biased region" description="Low complexity" evidence="7">
    <location>
        <begin position="544"/>
        <end position="563"/>
    </location>
</feature>
<feature type="region of interest" description="Disordered" evidence="7">
    <location>
        <begin position="302"/>
        <end position="499"/>
    </location>
</feature>
<evidence type="ECO:0000256" key="5">
    <source>
        <dbReference type="ARBA" id="ARBA00023242"/>
    </source>
</evidence>
<evidence type="ECO:0000313" key="9">
    <source>
        <dbReference type="Proteomes" id="UP000053800"/>
    </source>
</evidence>
<feature type="region of interest" description="Disordered" evidence="7">
    <location>
        <begin position="11"/>
        <end position="81"/>
    </location>
</feature>
<keyword evidence="4" id="KW-0804">Transcription</keyword>
<name>A0ABR5BIN8_CRYGA</name>
<dbReference type="InterPro" id="IPR006939">
    <property type="entry name" value="SNF5"/>
</dbReference>
<feature type="compositionally biased region" description="Pro residues" evidence="7">
    <location>
        <begin position="234"/>
        <end position="247"/>
    </location>
</feature>
<feature type="compositionally biased region" description="Low complexity" evidence="7">
    <location>
        <begin position="302"/>
        <end position="331"/>
    </location>
</feature>
<gene>
    <name evidence="8" type="ORF">I314_00123</name>
</gene>
<keyword evidence="3" id="KW-0805">Transcription regulation</keyword>
<accession>A0ABR5BIN8</accession>
<feature type="compositionally biased region" description="Polar residues" evidence="7">
    <location>
        <begin position="1560"/>
        <end position="1569"/>
    </location>
</feature>
<feature type="compositionally biased region" description="Low complexity" evidence="7">
    <location>
        <begin position="352"/>
        <end position="367"/>
    </location>
</feature>
<feature type="region of interest" description="Disordered" evidence="7">
    <location>
        <begin position="536"/>
        <end position="606"/>
    </location>
</feature>
<dbReference type="Proteomes" id="UP000053800">
    <property type="component" value="Unassembled WGS sequence"/>
</dbReference>
<evidence type="ECO:0008006" key="10">
    <source>
        <dbReference type="Google" id="ProtNLM"/>
    </source>
</evidence>
<evidence type="ECO:0000256" key="2">
    <source>
        <dbReference type="ARBA" id="ARBA00010239"/>
    </source>
</evidence>
<dbReference type="EMBL" id="KN848889">
    <property type="protein sequence ID" value="KIR69021.1"/>
    <property type="molecule type" value="Genomic_DNA"/>
</dbReference>
<feature type="compositionally biased region" description="Polar residues" evidence="7">
    <location>
        <begin position="859"/>
        <end position="869"/>
    </location>
</feature>
<feature type="region of interest" description="Disordered" evidence="7">
    <location>
        <begin position="673"/>
        <end position="696"/>
    </location>
</feature>
<feature type="region of interest" description="Disordered" evidence="7">
    <location>
        <begin position="755"/>
        <end position="779"/>
    </location>
</feature>
<comment type="subcellular location">
    <subcellularLocation>
        <location evidence="1">Nucleus</location>
    </subcellularLocation>
</comment>
<feature type="compositionally biased region" description="Low complexity" evidence="7">
    <location>
        <begin position="136"/>
        <end position="152"/>
    </location>
</feature>
<comment type="similarity">
    <text evidence="2">Belongs to the SNF5 family.</text>
</comment>
<feature type="region of interest" description="Disordered" evidence="7">
    <location>
        <begin position="799"/>
        <end position="942"/>
    </location>
</feature>
<feature type="region of interest" description="Disordered" evidence="7">
    <location>
        <begin position="113"/>
        <end position="166"/>
    </location>
</feature>
<organism evidence="8 9">
    <name type="scientific">Cryptococcus bacillisporus CA1873</name>
    <dbReference type="NCBI Taxonomy" id="1296111"/>
    <lineage>
        <taxon>Eukaryota</taxon>
        <taxon>Fungi</taxon>
        <taxon>Dikarya</taxon>
        <taxon>Basidiomycota</taxon>
        <taxon>Agaricomycotina</taxon>
        <taxon>Tremellomycetes</taxon>
        <taxon>Tremellales</taxon>
        <taxon>Cryptococcaceae</taxon>
        <taxon>Cryptococcus</taxon>
        <taxon>Cryptococcus gattii species complex</taxon>
    </lineage>
</organism>
<feature type="compositionally biased region" description="Low complexity" evidence="7">
    <location>
        <begin position="113"/>
        <end position="126"/>
    </location>
</feature>
<keyword evidence="6" id="KW-0175">Coiled coil</keyword>
<feature type="compositionally biased region" description="Low complexity" evidence="7">
    <location>
        <begin position="674"/>
        <end position="696"/>
    </location>
</feature>
<feature type="compositionally biased region" description="Polar residues" evidence="7">
    <location>
        <begin position="408"/>
        <end position="419"/>
    </location>
</feature>
<feature type="compositionally biased region" description="Low complexity" evidence="7">
    <location>
        <begin position="906"/>
        <end position="927"/>
    </location>
</feature>
<feature type="compositionally biased region" description="Polar residues" evidence="7">
    <location>
        <begin position="928"/>
        <end position="942"/>
    </location>
</feature>
<protein>
    <recommendedName>
        <fullName evidence="10">SWI/SNF chromatin-remodeling complex subunit snf5</fullName>
    </recommendedName>
</protein>
<evidence type="ECO:0000256" key="6">
    <source>
        <dbReference type="SAM" id="Coils"/>
    </source>
</evidence>
<feature type="compositionally biased region" description="Polar residues" evidence="7">
    <location>
        <begin position="377"/>
        <end position="387"/>
    </location>
</feature>
<dbReference type="Pfam" id="PF04855">
    <property type="entry name" value="SNF5"/>
    <property type="match status" value="1"/>
</dbReference>
<evidence type="ECO:0000256" key="1">
    <source>
        <dbReference type="ARBA" id="ARBA00004123"/>
    </source>
</evidence>
<feature type="compositionally biased region" description="Basic and acidic residues" evidence="7">
    <location>
        <begin position="1574"/>
        <end position="1590"/>
    </location>
</feature>
<feature type="coiled-coil region" evidence="6">
    <location>
        <begin position="700"/>
        <end position="754"/>
    </location>
</feature>
<evidence type="ECO:0000256" key="3">
    <source>
        <dbReference type="ARBA" id="ARBA00023015"/>
    </source>
</evidence>
<feature type="compositionally biased region" description="Low complexity" evidence="7">
    <location>
        <begin position="39"/>
        <end position="68"/>
    </location>
</feature>
<keyword evidence="9" id="KW-1185">Reference proteome</keyword>
<feature type="compositionally biased region" description="Basic residues" evidence="7">
    <location>
        <begin position="1466"/>
        <end position="1476"/>
    </location>
</feature>
<feature type="compositionally biased region" description="Acidic residues" evidence="7">
    <location>
        <begin position="1621"/>
        <end position="1635"/>
    </location>
</feature>
<evidence type="ECO:0000256" key="4">
    <source>
        <dbReference type="ARBA" id="ARBA00023163"/>
    </source>
</evidence>
<feature type="compositionally biased region" description="Low complexity" evidence="7">
    <location>
        <begin position="468"/>
        <end position="489"/>
    </location>
</feature>
<reference evidence="8 9" key="1">
    <citation type="submission" date="2015-01" db="EMBL/GenBank/DDBJ databases">
        <title>The Genome Sequence of Cryptococcus gattii CA1873.</title>
        <authorList>
            <consortium name="The Broad Institute Genomics Platform"/>
            <person name="Cuomo C."/>
            <person name="Litvintseva A."/>
            <person name="Chen Y."/>
            <person name="Heitman J."/>
            <person name="Sun S."/>
            <person name="Springer D."/>
            <person name="Dromer F."/>
            <person name="Young S."/>
            <person name="Zeng Q."/>
            <person name="Gargeya S."/>
            <person name="Abouelleil A."/>
            <person name="Alvarado L."/>
            <person name="Chapman S.B."/>
            <person name="Gainer-Dewar J."/>
            <person name="Goldberg J."/>
            <person name="Griggs A."/>
            <person name="Gujja S."/>
            <person name="Hansen M."/>
            <person name="Howarth C."/>
            <person name="Imamovic A."/>
            <person name="Larimer J."/>
            <person name="Murphy C."/>
            <person name="Naylor J."/>
            <person name="Pearson M."/>
            <person name="Priest M."/>
            <person name="Roberts A."/>
            <person name="Saif S."/>
            <person name="Shea T."/>
            <person name="Sykes S."/>
            <person name="Wortman J."/>
            <person name="Nusbaum C."/>
            <person name="Birren B."/>
        </authorList>
    </citation>
    <scope>NUCLEOTIDE SEQUENCE [LARGE SCALE GENOMIC DNA]</scope>
    <source>
        <strain evidence="8 9">CA1873</strain>
    </source>
</reference>
<feature type="region of interest" description="Disordered" evidence="7">
    <location>
        <begin position="181"/>
        <end position="264"/>
    </location>
</feature>
<proteinExistence type="inferred from homology"/>
<feature type="region of interest" description="Disordered" evidence="7">
    <location>
        <begin position="1518"/>
        <end position="1679"/>
    </location>
</feature>
<feature type="compositionally biased region" description="Low complexity" evidence="7">
    <location>
        <begin position="799"/>
        <end position="812"/>
    </location>
</feature>
<feature type="region of interest" description="Disordered" evidence="7">
    <location>
        <begin position="1456"/>
        <end position="1479"/>
    </location>
</feature>
<feature type="compositionally biased region" description="Polar residues" evidence="7">
    <location>
        <begin position="332"/>
        <end position="343"/>
    </location>
</feature>
<evidence type="ECO:0000256" key="7">
    <source>
        <dbReference type="SAM" id="MobiDB-lite"/>
    </source>
</evidence>
<feature type="compositionally biased region" description="Gly residues" evidence="7">
    <location>
        <begin position="451"/>
        <end position="466"/>
    </location>
</feature>